<dbReference type="SUPFAM" id="SSF55261">
    <property type="entry name" value="GAD domain-like"/>
    <property type="match status" value="1"/>
</dbReference>
<organism evidence="9 10">
    <name type="scientific">Posidoniimonas polymericola</name>
    <dbReference type="NCBI Taxonomy" id="2528002"/>
    <lineage>
        <taxon>Bacteria</taxon>
        <taxon>Pseudomonadati</taxon>
        <taxon>Planctomycetota</taxon>
        <taxon>Planctomycetia</taxon>
        <taxon>Pirellulales</taxon>
        <taxon>Lacipirellulaceae</taxon>
        <taxon>Posidoniimonas</taxon>
    </lineage>
</organism>
<dbReference type="PANTHER" id="PTHR22594:SF5">
    <property type="entry name" value="ASPARTATE--TRNA LIGASE, MITOCHONDRIAL"/>
    <property type="match status" value="1"/>
</dbReference>
<dbReference type="InterPro" id="IPR004524">
    <property type="entry name" value="Asp-tRNA-ligase_1"/>
</dbReference>
<dbReference type="NCBIfam" id="NF001750">
    <property type="entry name" value="PRK00476.1"/>
    <property type="match status" value="1"/>
</dbReference>
<comment type="subunit">
    <text evidence="7">Homodimer.</text>
</comment>
<dbReference type="EMBL" id="SJPO01000008">
    <property type="protein sequence ID" value="TWT74688.1"/>
    <property type="molecule type" value="Genomic_DNA"/>
</dbReference>
<evidence type="ECO:0000256" key="1">
    <source>
        <dbReference type="ARBA" id="ARBA00006303"/>
    </source>
</evidence>
<gene>
    <name evidence="7 9" type="primary">aspS</name>
    <name evidence="9" type="ORF">Pla123a_35120</name>
</gene>
<dbReference type="AlphaFoldDB" id="A0A5C5YII5"/>
<feature type="binding site" evidence="7">
    <location>
        <position position="233"/>
    </location>
    <ligand>
        <name>ATP</name>
        <dbReference type="ChEBI" id="CHEBI:30616"/>
    </ligand>
</feature>
<feature type="binding site" evidence="7">
    <location>
        <position position="504"/>
    </location>
    <ligand>
        <name>L-aspartate</name>
        <dbReference type="ChEBI" id="CHEBI:29991"/>
    </ligand>
</feature>
<evidence type="ECO:0000313" key="9">
    <source>
        <dbReference type="EMBL" id="TWT74688.1"/>
    </source>
</evidence>
<dbReference type="CDD" id="cd04317">
    <property type="entry name" value="EcAspRS_like_N"/>
    <property type="match status" value="1"/>
</dbReference>
<dbReference type="InterPro" id="IPR045864">
    <property type="entry name" value="aa-tRNA-synth_II/BPL/LPL"/>
</dbReference>
<feature type="site" description="Important for tRNA non-discrimination" evidence="7">
    <location>
        <position position="31"/>
    </location>
</feature>
<keyword evidence="5 7" id="KW-0648">Protein biosynthesis</keyword>
<comment type="caution">
    <text evidence="9">The sequence shown here is derived from an EMBL/GenBank/DDBJ whole genome shotgun (WGS) entry which is preliminary data.</text>
</comment>
<sequence length="600" mass="67115">MLRTHTCGELRESDAGSVVTLCGWVDSYRDHGGGLFVDLRDRYGLTQIAFNPPDTPEAFIEASKDLRAEFVIQVTGNVAARPEGQHNPKLATGDIELRATEFKLLNKAKTPPVSPSAKVTDLPGEELRLEHRFLDLRRPVMQRAMMLRDKLTKRMRDYFEEHGFIDIETPILGRSTPEGARDYLVPSRVHHGHFYALPQSPQLYKQVLMMAGYDRYVQVARCFRDEDLRADRQPEFTQVDLEMAFVEQEDITGMIDGLVEKLAKEVLDIDVQLPLPCMTYDEAMTRFGHDAPDLRFGLEIVDLTDIAPQSDFGVFKSVVESGGHVRAICVKKGAEHYSRRGIDALTEFVKGFGAKGLAWFRGEKGPEGNPVLNSNIAKFFSDELLAEMGERLGAEEGDLILFSADKWLGTCKVLHALRTKIGEEMKLYDPKDMHFSWVVEFPMFERAEDADNPQAEGKWSAMHHPFTAPLPEHLEFLESDPEKCRAQAYDLVINGSEAGGGTIRIHDAETQSKVFTLLGIDKETAQDRFGFLLEALQYGAPPHGGIALGLDRMVMLFGGIDNIRDVIAFPKTQKASDLMTGAPGTVDARQLKELAVKVDM</sequence>
<evidence type="ECO:0000256" key="2">
    <source>
        <dbReference type="ARBA" id="ARBA00022598"/>
    </source>
</evidence>
<dbReference type="Proteomes" id="UP000318478">
    <property type="component" value="Unassembled WGS sequence"/>
</dbReference>
<dbReference type="Pfam" id="PF00152">
    <property type="entry name" value="tRNA-synt_2"/>
    <property type="match status" value="1"/>
</dbReference>
<evidence type="ECO:0000313" key="10">
    <source>
        <dbReference type="Proteomes" id="UP000318478"/>
    </source>
</evidence>
<reference evidence="9 10" key="1">
    <citation type="submission" date="2019-02" db="EMBL/GenBank/DDBJ databases">
        <title>Deep-cultivation of Planctomycetes and their phenomic and genomic characterization uncovers novel biology.</title>
        <authorList>
            <person name="Wiegand S."/>
            <person name="Jogler M."/>
            <person name="Boedeker C."/>
            <person name="Pinto D."/>
            <person name="Vollmers J."/>
            <person name="Rivas-Marin E."/>
            <person name="Kohn T."/>
            <person name="Peeters S.H."/>
            <person name="Heuer A."/>
            <person name="Rast P."/>
            <person name="Oberbeckmann S."/>
            <person name="Bunk B."/>
            <person name="Jeske O."/>
            <person name="Meyerdierks A."/>
            <person name="Storesund J.E."/>
            <person name="Kallscheuer N."/>
            <person name="Luecker S."/>
            <person name="Lage O.M."/>
            <person name="Pohl T."/>
            <person name="Merkel B.J."/>
            <person name="Hornburger P."/>
            <person name="Mueller R.-W."/>
            <person name="Bruemmer F."/>
            <person name="Labrenz M."/>
            <person name="Spormann A.M."/>
            <person name="Op Den Camp H."/>
            <person name="Overmann J."/>
            <person name="Amann R."/>
            <person name="Jetten M.S.M."/>
            <person name="Mascher T."/>
            <person name="Medema M.H."/>
            <person name="Devos D.P."/>
            <person name="Kaster A.-K."/>
            <person name="Ovreas L."/>
            <person name="Rohde M."/>
            <person name="Galperin M.Y."/>
            <person name="Jogler C."/>
        </authorList>
    </citation>
    <scope>NUCLEOTIDE SEQUENCE [LARGE SCALE GENOMIC DNA]</scope>
    <source>
        <strain evidence="9 10">Pla123a</strain>
    </source>
</reference>
<dbReference type="GO" id="GO:0006422">
    <property type="term" value="P:aspartyl-tRNA aminoacylation"/>
    <property type="evidence" value="ECO:0007669"/>
    <property type="project" value="UniProtKB-UniRule"/>
</dbReference>
<dbReference type="SUPFAM" id="SSF50249">
    <property type="entry name" value="Nucleic acid-binding proteins"/>
    <property type="match status" value="1"/>
</dbReference>
<dbReference type="CDD" id="cd00777">
    <property type="entry name" value="AspRS_core"/>
    <property type="match status" value="1"/>
</dbReference>
<evidence type="ECO:0000256" key="4">
    <source>
        <dbReference type="ARBA" id="ARBA00022840"/>
    </source>
</evidence>
<dbReference type="InterPro" id="IPR004364">
    <property type="entry name" value="Aa-tRNA-synt_II"/>
</dbReference>
<feature type="binding site" evidence="7">
    <location>
        <position position="463"/>
    </location>
    <ligand>
        <name>L-aspartate</name>
        <dbReference type="ChEBI" id="CHEBI:29991"/>
    </ligand>
</feature>
<evidence type="ECO:0000256" key="6">
    <source>
        <dbReference type="ARBA" id="ARBA00023146"/>
    </source>
</evidence>
<dbReference type="GO" id="GO:0003676">
    <property type="term" value="F:nucleic acid binding"/>
    <property type="evidence" value="ECO:0007669"/>
    <property type="project" value="InterPro"/>
</dbReference>
<comment type="subcellular location">
    <subcellularLocation>
        <location evidence="7">Cytoplasm</location>
    </subcellularLocation>
</comment>
<dbReference type="Pfam" id="PF01336">
    <property type="entry name" value="tRNA_anti-codon"/>
    <property type="match status" value="1"/>
</dbReference>
<dbReference type="InterPro" id="IPR047089">
    <property type="entry name" value="Asp-tRNA-ligase_1_N"/>
</dbReference>
<comment type="similarity">
    <text evidence="1 7">Belongs to the class-II aminoacyl-tRNA synthetase family. Type 1 subfamily.</text>
</comment>
<dbReference type="InterPro" id="IPR047090">
    <property type="entry name" value="AspRS_core"/>
</dbReference>
<dbReference type="OrthoDB" id="9802326at2"/>
<dbReference type="RefSeq" id="WP_146589267.1">
    <property type="nucleotide sequence ID" value="NZ_SJPO01000008.1"/>
</dbReference>
<comment type="catalytic activity">
    <reaction evidence="7">
        <text>tRNA(Asx) + L-aspartate + ATP = L-aspartyl-tRNA(Asx) + AMP + diphosphate</text>
        <dbReference type="Rhea" id="RHEA:18349"/>
        <dbReference type="Rhea" id="RHEA-COMP:9710"/>
        <dbReference type="Rhea" id="RHEA-COMP:9711"/>
        <dbReference type="ChEBI" id="CHEBI:29991"/>
        <dbReference type="ChEBI" id="CHEBI:30616"/>
        <dbReference type="ChEBI" id="CHEBI:33019"/>
        <dbReference type="ChEBI" id="CHEBI:78442"/>
        <dbReference type="ChEBI" id="CHEBI:78516"/>
        <dbReference type="ChEBI" id="CHEBI:456215"/>
        <dbReference type="EC" id="6.1.1.23"/>
    </reaction>
</comment>
<dbReference type="HAMAP" id="MF_00044">
    <property type="entry name" value="Asp_tRNA_synth_type1"/>
    <property type="match status" value="1"/>
</dbReference>
<feature type="region of interest" description="Aspartate" evidence="7">
    <location>
        <begin position="202"/>
        <end position="205"/>
    </location>
</feature>
<dbReference type="SUPFAM" id="SSF55681">
    <property type="entry name" value="Class II aaRS and biotin synthetases"/>
    <property type="match status" value="1"/>
</dbReference>
<dbReference type="InterPro" id="IPR004115">
    <property type="entry name" value="GAD-like_sf"/>
</dbReference>
<dbReference type="PRINTS" id="PR01042">
    <property type="entry name" value="TRNASYNTHASP"/>
</dbReference>
<dbReference type="EC" id="6.1.1.23" evidence="7"/>
<feature type="site" description="Important for tRNA non-discrimination" evidence="7">
    <location>
        <position position="84"/>
    </location>
</feature>
<dbReference type="InterPro" id="IPR006195">
    <property type="entry name" value="aa-tRNA-synth_II"/>
</dbReference>
<feature type="binding site" evidence="7">
    <location>
        <position position="497"/>
    </location>
    <ligand>
        <name>ATP</name>
        <dbReference type="ChEBI" id="CHEBI:30616"/>
    </ligand>
</feature>
<feature type="domain" description="Aminoacyl-transfer RNA synthetases class-II family profile" evidence="8">
    <location>
        <begin position="147"/>
        <end position="583"/>
    </location>
</feature>
<evidence type="ECO:0000256" key="3">
    <source>
        <dbReference type="ARBA" id="ARBA00022741"/>
    </source>
</evidence>
<dbReference type="GO" id="GO:0005524">
    <property type="term" value="F:ATP binding"/>
    <property type="evidence" value="ECO:0007669"/>
    <property type="project" value="UniProtKB-UniRule"/>
</dbReference>
<evidence type="ECO:0000256" key="7">
    <source>
        <dbReference type="HAMAP-Rule" id="MF_00044"/>
    </source>
</evidence>
<keyword evidence="2 7" id="KW-0436">Ligase</keyword>
<dbReference type="GO" id="GO:0005737">
    <property type="term" value="C:cytoplasm"/>
    <property type="evidence" value="ECO:0007669"/>
    <property type="project" value="UniProtKB-SubCell"/>
</dbReference>
<dbReference type="InterPro" id="IPR012340">
    <property type="entry name" value="NA-bd_OB-fold"/>
</dbReference>
<feature type="binding site" evidence="7">
    <location>
        <position position="224"/>
    </location>
    <ligand>
        <name>L-aspartate</name>
        <dbReference type="ChEBI" id="CHEBI:29991"/>
    </ligand>
</feature>
<keyword evidence="6 7" id="KW-0030">Aminoacyl-tRNA synthetase</keyword>
<dbReference type="Gene3D" id="3.30.1360.30">
    <property type="entry name" value="GAD-like domain"/>
    <property type="match status" value="1"/>
</dbReference>
<name>A0A5C5YII5_9BACT</name>
<dbReference type="InterPro" id="IPR004365">
    <property type="entry name" value="NA-bd_OB_tRNA"/>
</dbReference>
<dbReference type="GO" id="GO:0050560">
    <property type="term" value="F:aspartate-tRNA(Asn) ligase activity"/>
    <property type="evidence" value="ECO:0007669"/>
    <property type="project" value="UniProtKB-EC"/>
</dbReference>
<dbReference type="Pfam" id="PF02938">
    <property type="entry name" value="GAD"/>
    <property type="match status" value="1"/>
</dbReference>
<keyword evidence="3 7" id="KW-0547">Nucleotide-binding</keyword>
<keyword evidence="4 7" id="KW-0067">ATP-binding</keyword>
<dbReference type="InterPro" id="IPR029351">
    <property type="entry name" value="GAD_dom"/>
</dbReference>
<feature type="binding site" evidence="7">
    <location>
        <position position="178"/>
    </location>
    <ligand>
        <name>L-aspartate</name>
        <dbReference type="ChEBI" id="CHEBI:29991"/>
    </ligand>
</feature>
<proteinExistence type="inferred from homology"/>
<dbReference type="Gene3D" id="2.40.50.140">
    <property type="entry name" value="Nucleic acid-binding proteins"/>
    <property type="match status" value="1"/>
</dbReference>
<dbReference type="PANTHER" id="PTHR22594">
    <property type="entry name" value="ASPARTYL/LYSYL-TRNA SYNTHETASE"/>
    <property type="match status" value="1"/>
</dbReference>
<keyword evidence="10" id="KW-1185">Reference proteome</keyword>
<dbReference type="NCBIfam" id="TIGR00459">
    <property type="entry name" value="aspS_bact"/>
    <property type="match status" value="1"/>
</dbReference>
<feature type="binding site" evidence="7">
    <location>
        <begin position="224"/>
        <end position="226"/>
    </location>
    <ligand>
        <name>ATP</name>
        <dbReference type="ChEBI" id="CHEBI:30616"/>
    </ligand>
</feature>
<protein>
    <recommendedName>
        <fullName evidence="7">Aspartate--tRNA(Asp/Asn) ligase</fullName>
        <ecNumber evidence="7">6.1.1.23</ecNumber>
    </recommendedName>
    <alternativeName>
        <fullName evidence="7">Aspartyl-tRNA synthetase</fullName>
        <shortName evidence="7">AspRS</shortName>
    </alternativeName>
    <alternativeName>
        <fullName evidence="7">Non-discriminating aspartyl-tRNA synthetase</fullName>
        <shortName evidence="7">ND-AspRS</shortName>
    </alternativeName>
</protein>
<evidence type="ECO:0000259" key="8">
    <source>
        <dbReference type="PROSITE" id="PS50862"/>
    </source>
</evidence>
<keyword evidence="7" id="KW-0963">Cytoplasm</keyword>
<dbReference type="Gene3D" id="3.30.930.10">
    <property type="entry name" value="Bira Bifunctional Protein, Domain 2"/>
    <property type="match status" value="1"/>
</dbReference>
<comment type="function">
    <text evidence="7">Aspartyl-tRNA synthetase with relaxed tRNA specificity since it is able to aspartylate not only its cognate tRNA(Asp) but also tRNA(Asn). Reaction proceeds in two steps: L-aspartate is first activated by ATP to form Asp-AMP and then transferred to the acceptor end of tRNA(Asp/Asn).</text>
</comment>
<feature type="binding site" evidence="7">
    <location>
        <begin position="549"/>
        <end position="552"/>
    </location>
    <ligand>
        <name>ATP</name>
        <dbReference type="ChEBI" id="CHEBI:30616"/>
    </ligand>
</feature>
<dbReference type="GO" id="GO:0004815">
    <property type="term" value="F:aspartate-tRNA ligase activity"/>
    <property type="evidence" value="ECO:0007669"/>
    <property type="project" value="UniProtKB-UniRule"/>
</dbReference>
<accession>A0A5C5YII5</accession>
<evidence type="ECO:0000256" key="5">
    <source>
        <dbReference type="ARBA" id="ARBA00022917"/>
    </source>
</evidence>
<dbReference type="PROSITE" id="PS50862">
    <property type="entry name" value="AA_TRNA_LIGASE_II"/>
    <property type="match status" value="1"/>
</dbReference>
<dbReference type="InterPro" id="IPR002312">
    <property type="entry name" value="Asp/Asn-tRNA-synth_IIb"/>
</dbReference>